<evidence type="ECO:0000256" key="3">
    <source>
        <dbReference type="ARBA" id="ARBA00022679"/>
    </source>
</evidence>
<dbReference type="Proteomes" id="UP000623795">
    <property type="component" value="Unassembled WGS sequence"/>
</dbReference>
<dbReference type="InterPro" id="IPR003594">
    <property type="entry name" value="HATPase_dom"/>
</dbReference>
<dbReference type="InterPro" id="IPR036890">
    <property type="entry name" value="HATPase_C_sf"/>
</dbReference>
<sequence length="208" mass="22573">MSAQHLLSLINDLLDLAKIESGKVELHPTPVVCQEVVNEVAAALAPLAESRGIRFAVKQPRRRVVVHTDRRAFSQILINFANNAVKFTERGSVRVEVAECEENGQAMARVDVVDTGVGIQPEDQAKLFQAFQQVGTVNREEGTGLGLHLCQRLAGLIGAHIAFASEYGRGSRFSLFLPLHRATGDAESVHGDRRARHSVAIAASPAHE</sequence>
<dbReference type="Gene3D" id="1.10.287.130">
    <property type="match status" value="1"/>
</dbReference>
<proteinExistence type="predicted"/>
<dbReference type="PANTHER" id="PTHR43047">
    <property type="entry name" value="TWO-COMPONENT HISTIDINE PROTEIN KINASE"/>
    <property type="match status" value="1"/>
</dbReference>
<evidence type="ECO:0000259" key="5">
    <source>
        <dbReference type="PROSITE" id="PS50109"/>
    </source>
</evidence>
<dbReference type="PANTHER" id="PTHR43047:SF72">
    <property type="entry name" value="OSMOSENSING HISTIDINE PROTEIN KINASE SLN1"/>
    <property type="match status" value="1"/>
</dbReference>
<keyword evidence="3" id="KW-0808">Transferase</keyword>
<keyword evidence="4" id="KW-0418">Kinase</keyword>
<reference evidence="6 7" key="1">
    <citation type="submission" date="2019-12" db="EMBL/GenBank/DDBJ databases">
        <title>Comparative genomics gives insights into the taxonomy of the Azoarcus-Aromatoleum group and reveals separate origins of nif in the plant-associated Azoarcus and non-plant-associated Aromatoleum sub-groups.</title>
        <authorList>
            <person name="Lafos M."/>
            <person name="Maluk M."/>
            <person name="Batista M."/>
            <person name="Junghare M."/>
            <person name="Carmona M."/>
            <person name="Faoro H."/>
            <person name="Cruz L.M."/>
            <person name="Battistoni F."/>
            <person name="De Souza E."/>
            <person name="Pedrosa F."/>
            <person name="Chen W.-M."/>
            <person name="Poole P.S."/>
            <person name="Dixon R.A."/>
            <person name="James E.K."/>
        </authorList>
    </citation>
    <scope>NUCLEOTIDE SEQUENCE [LARGE SCALE GENOMIC DNA]</scope>
    <source>
        <strain evidence="6 7">Td21</strain>
    </source>
</reference>
<comment type="catalytic activity">
    <reaction evidence="1">
        <text>ATP + protein L-histidine = ADP + protein N-phospho-L-histidine.</text>
        <dbReference type="EC" id="2.7.13.3"/>
    </reaction>
</comment>
<evidence type="ECO:0000256" key="4">
    <source>
        <dbReference type="ARBA" id="ARBA00022777"/>
    </source>
</evidence>
<feature type="domain" description="Histidine kinase" evidence="5">
    <location>
        <begin position="1"/>
        <end position="181"/>
    </location>
</feature>
<evidence type="ECO:0000256" key="2">
    <source>
        <dbReference type="ARBA" id="ARBA00012438"/>
    </source>
</evidence>
<evidence type="ECO:0000313" key="6">
    <source>
        <dbReference type="EMBL" id="NMG45129.1"/>
    </source>
</evidence>
<dbReference type="CDD" id="cd16922">
    <property type="entry name" value="HATPase_EvgS-ArcB-TorS-like"/>
    <property type="match status" value="1"/>
</dbReference>
<dbReference type="InterPro" id="IPR005467">
    <property type="entry name" value="His_kinase_dom"/>
</dbReference>
<dbReference type="SMART" id="SM00387">
    <property type="entry name" value="HATPase_c"/>
    <property type="match status" value="1"/>
</dbReference>
<evidence type="ECO:0000313" key="7">
    <source>
        <dbReference type="Proteomes" id="UP000623795"/>
    </source>
</evidence>
<evidence type="ECO:0000256" key="1">
    <source>
        <dbReference type="ARBA" id="ARBA00000085"/>
    </source>
</evidence>
<dbReference type="InterPro" id="IPR004358">
    <property type="entry name" value="Sig_transdc_His_kin-like_C"/>
</dbReference>
<dbReference type="Gene3D" id="3.30.565.10">
    <property type="entry name" value="Histidine kinase-like ATPase, C-terminal domain"/>
    <property type="match status" value="1"/>
</dbReference>
<dbReference type="EC" id="2.7.13.3" evidence="2"/>
<gene>
    <name evidence="6" type="ORF">GPA22_15480</name>
</gene>
<dbReference type="PRINTS" id="PR00344">
    <property type="entry name" value="BCTRLSENSOR"/>
</dbReference>
<accession>A0ABX1Q3P9</accession>
<dbReference type="SUPFAM" id="SSF55874">
    <property type="entry name" value="ATPase domain of HSP90 chaperone/DNA topoisomerase II/histidine kinase"/>
    <property type="match status" value="1"/>
</dbReference>
<name>A0ABX1Q3P9_9RHOO</name>
<comment type="caution">
    <text evidence="6">The sequence shown here is derived from an EMBL/GenBank/DDBJ whole genome shotgun (WGS) entry which is preliminary data.</text>
</comment>
<dbReference type="Pfam" id="PF02518">
    <property type="entry name" value="HATPase_c"/>
    <property type="match status" value="1"/>
</dbReference>
<dbReference type="EMBL" id="WTVN01000025">
    <property type="protein sequence ID" value="NMG45129.1"/>
    <property type="molecule type" value="Genomic_DNA"/>
</dbReference>
<organism evidence="6 7">
    <name type="scientific">Aromatoleum toluvorans</name>
    <dbReference type="NCBI Taxonomy" id="92002"/>
    <lineage>
        <taxon>Bacteria</taxon>
        <taxon>Pseudomonadati</taxon>
        <taxon>Pseudomonadota</taxon>
        <taxon>Betaproteobacteria</taxon>
        <taxon>Rhodocyclales</taxon>
        <taxon>Rhodocyclaceae</taxon>
        <taxon>Aromatoleum</taxon>
    </lineage>
</organism>
<dbReference type="PROSITE" id="PS50109">
    <property type="entry name" value="HIS_KIN"/>
    <property type="match status" value="1"/>
</dbReference>
<keyword evidence="7" id="KW-1185">Reference proteome</keyword>
<protein>
    <recommendedName>
        <fullName evidence="2">histidine kinase</fullName>
        <ecNumber evidence="2">2.7.13.3</ecNumber>
    </recommendedName>
</protein>